<evidence type="ECO:0000259" key="2">
    <source>
        <dbReference type="PROSITE" id="PS50110"/>
    </source>
</evidence>
<dbReference type="EMBL" id="QMFY01000007">
    <property type="protein sequence ID" value="RAW00282.1"/>
    <property type="molecule type" value="Genomic_DNA"/>
</dbReference>
<dbReference type="Pfam" id="PF00072">
    <property type="entry name" value="Response_reg"/>
    <property type="match status" value="1"/>
</dbReference>
<dbReference type="CDD" id="cd17557">
    <property type="entry name" value="REC_Rcp-like"/>
    <property type="match status" value="1"/>
</dbReference>
<evidence type="ECO:0000256" key="1">
    <source>
        <dbReference type="PROSITE-ProRule" id="PRU00169"/>
    </source>
</evidence>
<keyword evidence="4" id="KW-1185">Reference proteome</keyword>
<sequence>MLNILLIEDDQDDIDLMQDALNDNSVDCSIMVIKQGDKAIPYLESCKKFPDVILLDLNLPKIHGREILDSIKSSHSFKDIPVVILTTSSSKEDIESCLKAGANSFITKPYTVDGFKETVSAIIEVAEGKYTSERTIQTK</sequence>
<dbReference type="PANTHER" id="PTHR44520:SF2">
    <property type="entry name" value="RESPONSE REGULATOR RCP1"/>
    <property type="match status" value="1"/>
</dbReference>
<keyword evidence="1" id="KW-0597">Phosphoprotein</keyword>
<dbReference type="InterPro" id="IPR001789">
    <property type="entry name" value="Sig_transdc_resp-reg_receiver"/>
</dbReference>
<feature type="domain" description="Response regulatory" evidence="2">
    <location>
        <begin position="3"/>
        <end position="123"/>
    </location>
</feature>
<dbReference type="RefSeq" id="WP_112747624.1">
    <property type="nucleotide sequence ID" value="NZ_QMFY01000007.1"/>
</dbReference>
<dbReference type="GO" id="GO:0000160">
    <property type="term" value="P:phosphorelay signal transduction system"/>
    <property type="evidence" value="ECO:0007669"/>
    <property type="project" value="InterPro"/>
</dbReference>
<proteinExistence type="predicted"/>
<dbReference type="SUPFAM" id="SSF52172">
    <property type="entry name" value="CheY-like"/>
    <property type="match status" value="1"/>
</dbReference>
<gene>
    <name evidence="3" type="ORF">DQQ10_14590</name>
</gene>
<name>A0A364Y0F8_9BACT</name>
<dbReference type="InterPro" id="IPR011006">
    <property type="entry name" value="CheY-like_superfamily"/>
</dbReference>
<feature type="modified residue" description="4-aspartylphosphate" evidence="1">
    <location>
        <position position="56"/>
    </location>
</feature>
<organism evidence="3 4">
    <name type="scientific">Pseudochryseolinea flava</name>
    <dbReference type="NCBI Taxonomy" id="2059302"/>
    <lineage>
        <taxon>Bacteria</taxon>
        <taxon>Pseudomonadati</taxon>
        <taxon>Bacteroidota</taxon>
        <taxon>Cytophagia</taxon>
        <taxon>Cytophagales</taxon>
        <taxon>Fulvivirgaceae</taxon>
        <taxon>Pseudochryseolinea</taxon>
    </lineage>
</organism>
<evidence type="ECO:0000313" key="4">
    <source>
        <dbReference type="Proteomes" id="UP000251889"/>
    </source>
</evidence>
<dbReference type="InterPro" id="IPR052893">
    <property type="entry name" value="TCS_response_regulator"/>
</dbReference>
<dbReference type="Proteomes" id="UP000251889">
    <property type="component" value="Unassembled WGS sequence"/>
</dbReference>
<evidence type="ECO:0000313" key="3">
    <source>
        <dbReference type="EMBL" id="RAW00282.1"/>
    </source>
</evidence>
<dbReference type="PANTHER" id="PTHR44520">
    <property type="entry name" value="RESPONSE REGULATOR RCP1-RELATED"/>
    <property type="match status" value="1"/>
</dbReference>
<comment type="caution">
    <text evidence="3">The sequence shown here is derived from an EMBL/GenBank/DDBJ whole genome shotgun (WGS) entry which is preliminary data.</text>
</comment>
<accession>A0A364Y0F8</accession>
<dbReference type="PROSITE" id="PS50110">
    <property type="entry name" value="RESPONSE_REGULATORY"/>
    <property type="match status" value="1"/>
</dbReference>
<dbReference type="AlphaFoldDB" id="A0A364Y0F8"/>
<dbReference type="SMART" id="SM00448">
    <property type="entry name" value="REC"/>
    <property type="match status" value="1"/>
</dbReference>
<dbReference type="OrthoDB" id="7631574at2"/>
<protein>
    <submittedName>
        <fullName evidence="3">Response regulator</fullName>
    </submittedName>
</protein>
<dbReference type="Gene3D" id="3.40.50.2300">
    <property type="match status" value="1"/>
</dbReference>
<reference evidence="3 4" key="1">
    <citation type="submission" date="2018-06" db="EMBL/GenBank/DDBJ databases">
        <title>Chryseolinea flavus sp. nov., a member of the phylum Bacteroidetes isolated from soil.</title>
        <authorList>
            <person name="Li Y."/>
            <person name="Wang J."/>
        </authorList>
    </citation>
    <scope>NUCLEOTIDE SEQUENCE [LARGE SCALE GENOMIC DNA]</scope>
    <source>
        <strain evidence="3 4">SDU1-6</strain>
    </source>
</reference>